<name>A0AAW7AZL4_9HYPH</name>
<reference evidence="2" key="1">
    <citation type="journal article" date="2023" name="Front. Microbiol.">
        <title>Isolation of Brucella inopinata from a White's tree frog (Litoria caerulea): pose exotic frogs a potential risk to human health?</title>
        <authorList>
            <person name="Scholz H.C."/>
            <person name="Heckers K.O."/>
            <person name="Appelt S."/>
            <person name="Geier-Doemling D."/>
            <person name="Schlegel P."/>
            <person name="Wattam A.R."/>
        </authorList>
    </citation>
    <scope>NUCLEOTIDE SEQUENCE</scope>
    <source>
        <strain evidence="2">FO700662</strain>
    </source>
</reference>
<gene>
    <name evidence="2" type="ORF">P8A28_05630</name>
</gene>
<keyword evidence="3" id="KW-1185">Reference proteome</keyword>
<evidence type="ECO:0000313" key="2">
    <source>
        <dbReference type="EMBL" id="MDL2332433.1"/>
    </source>
</evidence>
<dbReference type="RefSeq" id="WP_025200378.1">
    <property type="nucleotide sequence ID" value="NZ_JARQXC010000007.1"/>
</dbReference>
<sequence length="336" mass="37070">MMKIIHKLISHTLFFLLAAGANVSYGNPTPSMTQLEGRPSNIPEDYVATPGGYLHPKCIVTVKSGETVKSNGKIISADGSERSIQVCDHVKYTKFGKEIRPNDPITDRINDKIEGWEASISHSLEHDNGVQIIAGEWTVPLNPWDYKGQTLFLFNSIQTADQIIIQPVLGFNQYGAVGPQWSIASWAVGGDLCGQGSCKSANTPVQPGDVIRGTLTRNIPYGTDPQTVKKWRITISVLRNGVETGSQNLDVELPTSNYLYFDEAAYETYDAKLCGQIDMLVDYSGLNVKFNNRILKQSWGYSGIGEAVAYIYDRKCLVNTNIERSGVSTIYYGDLN</sequence>
<keyword evidence="1" id="KW-0732">Signal</keyword>
<proteinExistence type="predicted"/>
<feature type="signal peptide" evidence="1">
    <location>
        <begin position="1"/>
        <end position="26"/>
    </location>
</feature>
<protein>
    <submittedName>
        <fullName evidence="2">Uncharacterized protein</fullName>
    </submittedName>
</protein>
<comment type="caution">
    <text evidence="2">The sequence shown here is derived from an EMBL/GenBank/DDBJ whole genome shotgun (WGS) entry which is preliminary data.</text>
</comment>
<dbReference type="Proteomes" id="UP001171122">
    <property type="component" value="Unassembled WGS sequence"/>
</dbReference>
<accession>A0AAW7AZL4</accession>
<dbReference type="AlphaFoldDB" id="A0AAW7AZL4"/>
<evidence type="ECO:0000313" key="3">
    <source>
        <dbReference type="Proteomes" id="UP001171122"/>
    </source>
</evidence>
<feature type="chain" id="PRO_5043554957" evidence="1">
    <location>
        <begin position="27"/>
        <end position="336"/>
    </location>
</feature>
<dbReference type="EMBL" id="JARQXC010000007">
    <property type="protein sequence ID" value="MDL2332433.1"/>
    <property type="molecule type" value="Genomic_DNA"/>
</dbReference>
<evidence type="ECO:0000256" key="1">
    <source>
        <dbReference type="SAM" id="SignalP"/>
    </source>
</evidence>
<organism evidence="2 3">
    <name type="scientific">Brucella inopinata</name>
    <dbReference type="NCBI Taxonomy" id="1218315"/>
    <lineage>
        <taxon>Bacteria</taxon>
        <taxon>Pseudomonadati</taxon>
        <taxon>Pseudomonadota</taxon>
        <taxon>Alphaproteobacteria</taxon>
        <taxon>Hyphomicrobiales</taxon>
        <taxon>Brucellaceae</taxon>
        <taxon>Brucella/Ochrobactrum group</taxon>
        <taxon>Brucella</taxon>
    </lineage>
</organism>